<name>A0A2T3HNE6_9SPHI</name>
<proteinExistence type="inferred from homology"/>
<dbReference type="SUPFAM" id="SSF55961">
    <property type="entry name" value="Bet v1-like"/>
    <property type="match status" value="1"/>
</dbReference>
<comment type="similarity">
    <text evidence="1">Belongs to the AHA1 family.</text>
</comment>
<dbReference type="InterPro" id="IPR013538">
    <property type="entry name" value="ASHA1/2-like_C"/>
</dbReference>
<dbReference type="Gene3D" id="3.30.530.20">
    <property type="match status" value="1"/>
</dbReference>
<reference evidence="3 4" key="1">
    <citation type="submission" date="2018-03" db="EMBL/GenBank/DDBJ databases">
        <authorList>
            <person name="Keele B.F."/>
        </authorList>
    </citation>
    <scope>NUCLEOTIDE SEQUENCE [LARGE SCALE GENOMIC DNA]</scope>
    <source>
        <strain evidence="3 4">YL28-9</strain>
    </source>
</reference>
<dbReference type="Pfam" id="PF08327">
    <property type="entry name" value="AHSA1"/>
    <property type="match status" value="1"/>
</dbReference>
<sequence>MEKTDFSTTILVDQTPDEVFEAIIEPRKWWSGDFNGNTKELGAEFTYNYRDIHCTTQKVTELVPGQKVVWLVTDSQLNFLEDKQEWKGTEMIFQITPRSGQTALKFTHVGIHPGVECYDACSGAWGMLIRQSLHNLIATGKSDKPDLT</sequence>
<dbReference type="AlphaFoldDB" id="A0A2T3HNE6"/>
<evidence type="ECO:0000313" key="4">
    <source>
        <dbReference type="Proteomes" id="UP000240912"/>
    </source>
</evidence>
<keyword evidence="4" id="KW-1185">Reference proteome</keyword>
<evidence type="ECO:0000256" key="1">
    <source>
        <dbReference type="ARBA" id="ARBA00006817"/>
    </source>
</evidence>
<dbReference type="OrthoDB" id="287565at2"/>
<comment type="caution">
    <text evidence="3">The sequence shown here is derived from an EMBL/GenBank/DDBJ whole genome shotgun (WGS) entry which is preliminary data.</text>
</comment>
<protein>
    <submittedName>
        <fullName evidence="3">ATPase</fullName>
    </submittedName>
</protein>
<accession>A0A2T3HNE6</accession>
<dbReference type="RefSeq" id="WP_107213837.1">
    <property type="nucleotide sequence ID" value="NZ_KZ686268.1"/>
</dbReference>
<dbReference type="EMBL" id="PYLS01000004">
    <property type="protein sequence ID" value="PST83913.1"/>
    <property type="molecule type" value="Genomic_DNA"/>
</dbReference>
<dbReference type="InterPro" id="IPR023393">
    <property type="entry name" value="START-like_dom_sf"/>
</dbReference>
<gene>
    <name evidence="3" type="ORF">C7T94_03985</name>
</gene>
<evidence type="ECO:0000313" key="3">
    <source>
        <dbReference type="EMBL" id="PST83913.1"/>
    </source>
</evidence>
<organism evidence="3 4">
    <name type="scientific">Pedobacter yulinensis</name>
    <dbReference type="NCBI Taxonomy" id="2126353"/>
    <lineage>
        <taxon>Bacteria</taxon>
        <taxon>Pseudomonadati</taxon>
        <taxon>Bacteroidota</taxon>
        <taxon>Sphingobacteriia</taxon>
        <taxon>Sphingobacteriales</taxon>
        <taxon>Sphingobacteriaceae</taxon>
        <taxon>Pedobacter</taxon>
    </lineage>
</organism>
<dbReference type="Proteomes" id="UP000240912">
    <property type="component" value="Unassembled WGS sequence"/>
</dbReference>
<evidence type="ECO:0000259" key="2">
    <source>
        <dbReference type="Pfam" id="PF08327"/>
    </source>
</evidence>
<dbReference type="CDD" id="cd07814">
    <property type="entry name" value="SRPBCC_CalC_Aha1-like"/>
    <property type="match status" value="1"/>
</dbReference>
<feature type="domain" description="Activator of Hsp90 ATPase homologue 1/2-like C-terminal" evidence="2">
    <location>
        <begin position="15"/>
        <end position="134"/>
    </location>
</feature>